<sequence>MKRCISIALELMTASTTSQRFFHSSAIMEESFFTFVLIYFSFSTFQELP</sequence>
<accession>A0ABX6QFT4</accession>
<keyword evidence="3" id="KW-1185">Reference proteome</keyword>
<keyword evidence="1" id="KW-1133">Transmembrane helix</keyword>
<dbReference type="RefSeq" id="WP_176953544.1">
    <property type="nucleotide sequence ID" value="NZ_CACVBB010000003.1"/>
</dbReference>
<gene>
    <name evidence="2" type="ORF">HWV54_00330</name>
</gene>
<proteinExistence type="predicted"/>
<evidence type="ECO:0000313" key="2">
    <source>
        <dbReference type="EMBL" id="QLC51438.1"/>
    </source>
</evidence>
<organism evidence="2 3">
    <name type="scientific">Bartonella alsatica</name>
    <dbReference type="NCBI Taxonomy" id="52764"/>
    <lineage>
        <taxon>Bacteria</taxon>
        <taxon>Pseudomonadati</taxon>
        <taxon>Pseudomonadota</taxon>
        <taxon>Alphaproteobacteria</taxon>
        <taxon>Hyphomicrobiales</taxon>
        <taxon>Bartonellaceae</taxon>
        <taxon>Bartonella</taxon>
    </lineage>
</organism>
<name>A0ABX6QFT4_9HYPH</name>
<protein>
    <submittedName>
        <fullName evidence="2">Uncharacterized protein</fullName>
    </submittedName>
</protein>
<dbReference type="EMBL" id="CP058235">
    <property type="protein sequence ID" value="QLC51438.1"/>
    <property type="molecule type" value="Genomic_DNA"/>
</dbReference>
<dbReference type="Proteomes" id="UP000509443">
    <property type="component" value="Chromosome"/>
</dbReference>
<reference evidence="2 3" key="1">
    <citation type="submission" date="2020-06" db="EMBL/GenBank/DDBJ databases">
        <title>Complete closed genome sequence of Bartonella alsatica CIP 105477.</title>
        <authorList>
            <person name="Thibau A."/>
            <person name="Schultze T.G."/>
            <person name="Kempf V.A.J."/>
        </authorList>
    </citation>
    <scope>NUCLEOTIDE SEQUENCE [LARGE SCALE GENOMIC DNA]</scope>
    <source>
        <strain evidence="2 3">CIP 105477</strain>
    </source>
</reference>
<keyword evidence="1" id="KW-0472">Membrane</keyword>
<feature type="transmembrane region" description="Helical" evidence="1">
    <location>
        <begin position="21"/>
        <end position="42"/>
    </location>
</feature>
<keyword evidence="1" id="KW-0812">Transmembrane</keyword>
<evidence type="ECO:0000256" key="1">
    <source>
        <dbReference type="SAM" id="Phobius"/>
    </source>
</evidence>
<evidence type="ECO:0000313" key="3">
    <source>
        <dbReference type="Proteomes" id="UP000509443"/>
    </source>
</evidence>